<dbReference type="NCBIfam" id="TIGR03089">
    <property type="entry name" value="TIGR03089 family protein"/>
    <property type="match status" value="1"/>
</dbReference>
<protein>
    <recommendedName>
        <fullName evidence="3">TIGR03089 family protein</fullName>
    </recommendedName>
</protein>
<name>A0A6B8VS34_9CORY</name>
<keyword evidence="2" id="KW-1185">Reference proteome</keyword>
<organism evidence="1 2">
    <name type="scientific">Corynebacterium kalinowskii</name>
    <dbReference type="NCBI Taxonomy" id="2675216"/>
    <lineage>
        <taxon>Bacteria</taxon>
        <taxon>Bacillati</taxon>
        <taxon>Actinomycetota</taxon>
        <taxon>Actinomycetes</taxon>
        <taxon>Mycobacteriales</taxon>
        <taxon>Corynebacteriaceae</taxon>
        <taxon>Corynebacterium</taxon>
    </lineage>
</organism>
<dbReference type="KEGG" id="ckw:CKALI_09230"/>
<sequence length="220" mass="23518">MQLLHNLLDTDPAAPRLTFYNESTGSRLDFSAITLDNWAAKVGNMLVEEFDLTTGDAIAIDLPPSWQAAAISLGALAAGIEVHFGDFPADVLFCGLDCAVSSDYADVAIVTEDPFGRGVAEIGAQLPEGAVDFGPTVRFYGDQFLPDTRTLAECLPEDYLTFSPGERVLSPGWTDWESFARTALAPLACGGSAVIVSGPVSTDRLEKISQAERITRRLSS</sequence>
<dbReference type="EMBL" id="CP046452">
    <property type="protein sequence ID" value="QGU02701.1"/>
    <property type="molecule type" value="Genomic_DNA"/>
</dbReference>
<evidence type="ECO:0008006" key="3">
    <source>
        <dbReference type="Google" id="ProtNLM"/>
    </source>
</evidence>
<dbReference type="RefSeq" id="WP_156193055.1">
    <property type="nucleotide sequence ID" value="NZ_CP046452.1"/>
</dbReference>
<evidence type="ECO:0000313" key="2">
    <source>
        <dbReference type="Proteomes" id="UP000427071"/>
    </source>
</evidence>
<evidence type="ECO:0000313" key="1">
    <source>
        <dbReference type="EMBL" id="QGU02701.1"/>
    </source>
</evidence>
<dbReference type="Proteomes" id="UP000427071">
    <property type="component" value="Chromosome"/>
</dbReference>
<dbReference type="AlphaFoldDB" id="A0A6B8VS34"/>
<accession>A0A6B8VS34</accession>
<proteinExistence type="predicted"/>
<gene>
    <name evidence="1" type="ORF">CKALI_09230</name>
</gene>
<reference evidence="2" key="1">
    <citation type="submission" date="2019-11" db="EMBL/GenBank/DDBJ databases">
        <title>Complete genome sequence of Corynebacterium kalinowskii 1959, a novel Corynebacterium species isolated from soil of a small paddock in Vilsendorf, Germany.</title>
        <authorList>
            <person name="Schaffert L."/>
            <person name="Ruwe M."/>
            <person name="Milse J."/>
            <person name="Hanuschka K."/>
            <person name="Ortseifen V."/>
            <person name="Droste J."/>
            <person name="Brandt D."/>
            <person name="Schlueter L."/>
            <person name="Kutter Y."/>
            <person name="Vinke S."/>
            <person name="Viehoefer P."/>
            <person name="Jacob L."/>
            <person name="Luebke N.-C."/>
            <person name="Schulte-Berndt E."/>
            <person name="Hain C."/>
            <person name="Linder M."/>
            <person name="Schmidt P."/>
            <person name="Wollenschlaeger L."/>
            <person name="Luttermann T."/>
            <person name="Thieme E."/>
            <person name="Hassa J."/>
            <person name="Haak M."/>
            <person name="Wittchen M."/>
            <person name="Mentz A."/>
            <person name="Persicke M."/>
            <person name="Busche T."/>
            <person name="Ruckert C."/>
        </authorList>
    </citation>
    <scope>NUCLEOTIDE SEQUENCE [LARGE SCALE GENOMIC DNA]</scope>
    <source>
        <strain evidence="2">1959</strain>
    </source>
</reference>
<dbReference type="SUPFAM" id="SSF56801">
    <property type="entry name" value="Acetyl-CoA synthetase-like"/>
    <property type="match status" value="1"/>
</dbReference>
<dbReference type="InterPro" id="IPR017523">
    <property type="entry name" value="Rv3268"/>
</dbReference>